<feature type="transmembrane region" description="Helical" evidence="12">
    <location>
        <begin position="178"/>
        <end position="198"/>
    </location>
</feature>
<gene>
    <name evidence="16" type="ORF">KC01_LOCUS30044</name>
</gene>
<feature type="transmembrane region" description="Helical" evidence="12">
    <location>
        <begin position="103"/>
        <end position="123"/>
    </location>
</feature>
<dbReference type="PANTHER" id="PTHR10489">
    <property type="entry name" value="CELL ADHESION MOLECULE"/>
    <property type="match status" value="1"/>
</dbReference>
<dbReference type="GO" id="GO:0060326">
    <property type="term" value="P:cell chemotaxis"/>
    <property type="evidence" value="ECO:0007669"/>
    <property type="project" value="TreeGrafter"/>
</dbReference>
<dbReference type="EMBL" id="OZ035825">
    <property type="protein sequence ID" value="CAL1602244.1"/>
    <property type="molecule type" value="Genomic_DNA"/>
</dbReference>
<feature type="transmembrane region" description="Helical" evidence="12">
    <location>
        <begin position="129"/>
        <end position="157"/>
    </location>
</feature>
<sequence>MTRITGHHILAGILTWSIMLKICVGQEDEKNSTADYDYAKETNVSFDYSGFEVMCSKEGYRQFQQWFIPTFYAIICFVGLVGNLLVILTYFYFNRLKTMTDVYLLNLSFADLFFVLSLPFWAFNSMREWVLGLAVCKIIYSVYKVTFYSSMFLLSSISVDRYFAISKAVSAHKHRSQAVFFSKISSAVMWVLAFIFSIPEMKFTTINNNTCTPYASTNDKLRDGTYEDVRRNKVKQGQLLVQIREKAEPSPVLTTRKQGRQSSTIMMPTAEGMSHMIPAHVLRVGQTTSPEAKTNHHLLPCPGNDLSVGHINNELDVSLEKLNQLILELDPTFEPLEVQKSPTSDEDVSSPVLVPRGCSPALVITSSPSIAIPSPSGLSLSPQGALVFSSSPSSSFSARPPLPGGSVVRRSPVPRQDGGASCWRLSQPNRNSALSLLSTSSCSDTSYILGSTLSLTSEDADFSEFNPFSTCGSLLNQTNNTSPKNKLLTGLHHVQSSLASLSSSLTDIPLLLVNGAPQPELQSRPPSPKPPSPLSPSLHGSQLSMKFVMDTSKSWFRPHVSRVEADAMVKDKEPGTFVIRDSTSYKGSFGLAMKVDQSPTTSNASAYPDT</sequence>
<evidence type="ECO:0000256" key="3">
    <source>
        <dbReference type="ARBA" id="ARBA00022692"/>
    </source>
</evidence>
<dbReference type="GO" id="GO:0009897">
    <property type="term" value="C:external side of plasma membrane"/>
    <property type="evidence" value="ECO:0007669"/>
    <property type="project" value="TreeGrafter"/>
</dbReference>
<dbReference type="PROSITE" id="PS50262">
    <property type="entry name" value="G_PROTEIN_RECEP_F1_2"/>
    <property type="match status" value="1"/>
</dbReference>
<dbReference type="GO" id="GO:0038117">
    <property type="term" value="F:C-C motif chemokine 19 receptor activity"/>
    <property type="evidence" value="ECO:0007669"/>
    <property type="project" value="TreeGrafter"/>
</dbReference>
<keyword evidence="5 10" id="KW-0297">G-protein coupled receptor</keyword>
<evidence type="ECO:0000256" key="12">
    <source>
        <dbReference type="SAM" id="Phobius"/>
    </source>
</evidence>
<evidence type="ECO:0000256" key="10">
    <source>
        <dbReference type="RuleBase" id="RU000688"/>
    </source>
</evidence>
<dbReference type="GO" id="GO:0007204">
    <property type="term" value="P:positive regulation of cytosolic calcium ion concentration"/>
    <property type="evidence" value="ECO:0007669"/>
    <property type="project" value="TreeGrafter"/>
</dbReference>
<dbReference type="SUPFAM" id="SSF81321">
    <property type="entry name" value="Family A G protein-coupled receptor-like"/>
    <property type="match status" value="1"/>
</dbReference>
<comment type="subcellular location">
    <subcellularLocation>
        <location evidence="1">Cell membrane</location>
        <topology evidence="1">Multi-pass membrane protein</topology>
    </subcellularLocation>
</comment>
<dbReference type="Gene3D" id="1.20.1070.10">
    <property type="entry name" value="Rhodopsin 7-helix transmembrane proteins"/>
    <property type="match status" value="1"/>
</dbReference>
<evidence type="ECO:0000256" key="11">
    <source>
        <dbReference type="SAM" id="MobiDB-lite"/>
    </source>
</evidence>
<accession>A0AAV2LRD9</accession>
<dbReference type="PROSITE" id="PS00237">
    <property type="entry name" value="G_PROTEIN_RECEP_F1_1"/>
    <property type="match status" value="1"/>
</dbReference>
<dbReference type="Gene3D" id="3.30.505.10">
    <property type="entry name" value="SH2 domain"/>
    <property type="match status" value="1"/>
</dbReference>
<feature type="compositionally biased region" description="Pro residues" evidence="11">
    <location>
        <begin position="525"/>
        <end position="534"/>
    </location>
</feature>
<dbReference type="PRINTS" id="PR00657">
    <property type="entry name" value="CCCHEMOKINER"/>
</dbReference>
<dbReference type="InterPro" id="IPR000276">
    <property type="entry name" value="GPCR_Rhodpsn"/>
</dbReference>
<dbReference type="GO" id="GO:0006955">
    <property type="term" value="P:immune response"/>
    <property type="evidence" value="ECO:0007669"/>
    <property type="project" value="TreeGrafter"/>
</dbReference>
<dbReference type="Proteomes" id="UP001497482">
    <property type="component" value="Chromosome 3"/>
</dbReference>
<evidence type="ECO:0000256" key="13">
    <source>
        <dbReference type="SAM" id="SignalP"/>
    </source>
</evidence>
<dbReference type="GO" id="GO:0035757">
    <property type="term" value="F:chemokine (C-C motif) ligand 19 binding"/>
    <property type="evidence" value="ECO:0007669"/>
    <property type="project" value="TreeGrafter"/>
</dbReference>
<keyword evidence="6 12" id="KW-0472">Membrane</keyword>
<evidence type="ECO:0000256" key="1">
    <source>
        <dbReference type="ARBA" id="ARBA00004651"/>
    </source>
</evidence>
<feature type="domain" description="SH2" evidence="14">
    <location>
        <begin position="555"/>
        <end position="610"/>
    </location>
</feature>
<comment type="similarity">
    <text evidence="10">Belongs to the G-protein coupled receptor 1 family.</text>
</comment>
<dbReference type="GO" id="GO:0035758">
    <property type="term" value="F:chemokine (C-C motif) ligand 21 binding"/>
    <property type="evidence" value="ECO:0007669"/>
    <property type="project" value="TreeGrafter"/>
</dbReference>
<evidence type="ECO:0000256" key="2">
    <source>
        <dbReference type="ARBA" id="ARBA00022475"/>
    </source>
</evidence>
<reference evidence="16 17" key="1">
    <citation type="submission" date="2024-04" db="EMBL/GenBank/DDBJ databases">
        <authorList>
            <person name="Waldvogel A.-M."/>
            <person name="Schoenle A."/>
        </authorList>
    </citation>
    <scope>NUCLEOTIDE SEQUENCE [LARGE SCALE GENOMIC DNA]</scope>
</reference>
<dbReference type="PROSITE" id="PS50001">
    <property type="entry name" value="SH2"/>
    <property type="match status" value="1"/>
</dbReference>
<evidence type="ECO:0000313" key="17">
    <source>
        <dbReference type="Proteomes" id="UP001497482"/>
    </source>
</evidence>
<keyword evidence="4 12" id="KW-1133">Transmembrane helix</keyword>
<feature type="chain" id="PRO_5043348701" description="SH2 domain-containing protein" evidence="13">
    <location>
        <begin position="26"/>
        <end position="610"/>
    </location>
</feature>
<protein>
    <recommendedName>
        <fullName evidence="18">SH2 domain-containing protein</fullName>
    </recommendedName>
</protein>
<feature type="domain" description="G-protein coupled receptors family 1 profile" evidence="15">
    <location>
        <begin position="82"/>
        <end position="211"/>
    </location>
</feature>
<organism evidence="16 17">
    <name type="scientific">Knipowitschia caucasica</name>
    <name type="common">Caucasian dwarf goby</name>
    <name type="synonym">Pomatoschistus caucasicus</name>
    <dbReference type="NCBI Taxonomy" id="637954"/>
    <lineage>
        <taxon>Eukaryota</taxon>
        <taxon>Metazoa</taxon>
        <taxon>Chordata</taxon>
        <taxon>Craniata</taxon>
        <taxon>Vertebrata</taxon>
        <taxon>Euteleostomi</taxon>
        <taxon>Actinopterygii</taxon>
        <taxon>Neopterygii</taxon>
        <taxon>Teleostei</taxon>
        <taxon>Neoteleostei</taxon>
        <taxon>Acanthomorphata</taxon>
        <taxon>Gobiaria</taxon>
        <taxon>Gobiiformes</taxon>
        <taxon>Gobioidei</taxon>
        <taxon>Gobiidae</taxon>
        <taxon>Gobiinae</taxon>
        <taxon>Knipowitschia</taxon>
    </lineage>
</organism>
<dbReference type="AlphaFoldDB" id="A0AAV2LRD9"/>
<name>A0AAV2LRD9_KNICA</name>
<evidence type="ECO:0000256" key="5">
    <source>
        <dbReference type="ARBA" id="ARBA00023040"/>
    </source>
</evidence>
<evidence type="ECO:0000256" key="4">
    <source>
        <dbReference type="ARBA" id="ARBA00022989"/>
    </source>
</evidence>
<feature type="region of interest" description="Disordered" evidence="11">
    <location>
        <begin position="392"/>
        <end position="413"/>
    </location>
</feature>
<evidence type="ECO:0000313" key="16">
    <source>
        <dbReference type="EMBL" id="CAL1602244.1"/>
    </source>
</evidence>
<feature type="transmembrane region" description="Helical" evidence="12">
    <location>
        <begin position="66"/>
        <end position="91"/>
    </location>
</feature>
<keyword evidence="9" id="KW-0727">SH2 domain</keyword>
<keyword evidence="7 10" id="KW-0675">Receptor</keyword>
<evidence type="ECO:0000259" key="15">
    <source>
        <dbReference type="PROSITE" id="PS50262"/>
    </source>
</evidence>
<dbReference type="PANTHER" id="PTHR10489:SF635">
    <property type="entry name" value="C-C CHEMOKINE RECEPTOR TYPE 7"/>
    <property type="match status" value="1"/>
</dbReference>
<feature type="region of interest" description="Disordered" evidence="11">
    <location>
        <begin position="516"/>
        <end position="540"/>
    </location>
</feature>
<feature type="signal peptide" evidence="13">
    <location>
        <begin position="1"/>
        <end position="25"/>
    </location>
</feature>
<keyword evidence="8 10" id="KW-0807">Transducer</keyword>
<keyword evidence="13" id="KW-0732">Signal</keyword>
<keyword evidence="17" id="KW-1185">Reference proteome</keyword>
<dbReference type="Pfam" id="PF00001">
    <property type="entry name" value="7tm_1"/>
    <property type="match status" value="1"/>
</dbReference>
<proteinExistence type="inferred from homology"/>
<keyword evidence="3 10" id="KW-0812">Transmembrane</keyword>
<dbReference type="InterPro" id="IPR000355">
    <property type="entry name" value="Chemokine_rcpt"/>
</dbReference>
<dbReference type="InterPro" id="IPR000980">
    <property type="entry name" value="SH2"/>
</dbReference>
<dbReference type="InterPro" id="IPR017452">
    <property type="entry name" value="GPCR_Rhodpsn_7TM"/>
</dbReference>
<dbReference type="InterPro" id="IPR036860">
    <property type="entry name" value="SH2_dom_sf"/>
</dbReference>
<evidence type="ECO:0000256" key="6">
    <source>
        <dbReference type="ARBA" id="ARBA00023136"/>
    </source>
</evidence>
<evidence type="ECO:0000256" key="7">
    <source>
        <dbReference type="ARBA" id="ARBA00023170"/>
    </source>
</evidence>
<dbReference type="InterPro" id="IPR050119">
    <property type="entry name" value="CCR1-9-like"/>
</dbReference>
<dbReference type="SUPFAM" id="SSF55550">
    <property type="entry name" value="SH2 domain"/>
    <property type="match status" value="1"/>
</dbReference>
<evidence type="ECO:0000259" key="14">
    <source>
        <dbReference type="PROSITE" id="PS50001"/>
    </source>
</evidence>
<dbReference type="PRINTS" id="PR00237">
    <property type="entry name" value="GPCRRHODOPSN"/>
</dbReference>
<dbReference type="GO" id="GO:0019722">
    <property type="term" value="P:calcium-mediated signaling"/>
    <property type="evidence" value="ECO:0007669"/>
    <property type="project" value="TreeGrafter"/>
</dbReference>
<dbReference type="Pfam" id="PF00017">
    <property type="entry name" value="SH2"/>
    <property type="match status" value="1"/>
</dbReference>
<evidence type="ECO:0008006" key="18">
    <source>
        <dbReference type="Google" id="ProtNLM"/>
    </source>
</evidence>
<evidence type="ECO:0000256" key="9">
    <source>
        <dbReference type="PROSITE-ProRule" id="PRU00191"/>
    </source>
</evidence>
<keyword evidence="2" id="KW-1003">Cell membrane</keyword>
<evidence type="ECO:0000256" key="8">
    <source>
        <dbReference type="ARBA" id="ARBA00023224"/>
    </source>
</evidence>